<dbReference type="Pfam" id="PF14012">
    <property type="entry name" value="DUF4229"/>
    <property type="match status" value="1"/>
</dbReference>
<evidence type="ECO:0000313" key="3">
    <source>
        <dbReference type="Proteomes" id="UP001500822"/>
    </source>
</evidence>
<keyword evidence="1" id="KW-0472">Membrane</keyword>
<proteinExistence type="predicted"/>
<dbReference type="RefSeq" id="WP_246992273.1">
    <property type="nucleotide sequence ID" value="NZ_BAABIE010000004.1"/>
</dbReference>
<accession>A0ABP8Z269</accession>
<keyword evidence="1" id="KW-1133">Transmembrane helix</keyword>
<keyword evidence="1" id="KW-0812">Transmembrane</keyword>
<protein>
    <recommendedName>
        <fullName evidence="4">DUF4229 domain-containing protein</fullName>
    </recommendedName>
</protein>
<gene>
    <name evidence="2" type="ORF">GCM10023217_11690</name>
</gene>
<evidence type="ECO:0000256" key="1">
    <source>
        <dbReference type="SAM" id="Phobius"/>
    </source>
</evidence>
<evidence type="ECO:0008006" key="4">
    <source>
        <dbReference type="Google" id="ProtNLM"/>
    </source>
</evidence>
<feature type="transmembrane region" description="Helical" evidence="1">
    <location>
        <begin position="55"/>
        <end position="78"/>
    </location>
</feature>
<dbReference type="Proteomes" id="UP001500822">
    <property type="component" value="Unassembled WGS sequence"/>
</dbReference>
<dbReference type="EMBL" id="BAABIE010000004">
    <property type="protein sequence ID" value="GAA4744432.1"/>
    <property type="molecule type" value="Genomic_DNA"/>
</dbReference>
<sequence length="112" mass="11698">MTNDQARSTTGADTTAPEASIGSLVGWVALYTLVRFGLVAVVAAIVWGIGWLVGITVPVLVAAVFGVLIALPIGMVAFKTIRLKVNAQIAAVDADRAARRSDLHAQLRGDND</sequence>
<keyword evidence="3" id="KW-1185">Reference proteome</keyword>
<feature type="transmembrane region" description="Helical" evidence="1">
    <location>
        <begin position="24"/>
        <end position="49"/>
    </location>
</feature>
<evidence type="ECO:0000313" key="2">
    <source>
        <dbReference type="EMBL" id="GAA4744432.1"/>
    </source>
</evidence>
<comment type="caution">
    <text evidence="2">The sequence shown here is derived from an EMBL/GenBank/DDBJ whole genome shotgun (WGS) entry which is preliminary data.</text>
</comment>
<dbReference type="InterPro" id="IPR025323">
    <property type="entry name" value="DUF4229"/>
</dbReference>
<organism evidence="2 3">
    <name type="scientific">Gordonia alkaliphila</name>
    <dbReference type="NCBI Taxonomy" id="1053547"/>
    <lineage>
        <taxon>Bacteria</taxon>
        <taxon>Bacillati</taxon>
        <taxon>Actinomycetota</taxon>
        <taxon>Actinomycetes</taxon>
        <taxon>Mycobacteriales</taxon>
        <taxon>Gordoniaceae</taxon>
        <taxon>Gordonia</taxon>
    </lineage>
</organism>
<reference evidence="3" key="1">
    <citation type="journal article" date="2019" name="Int. J. Syst. Evol. Microbiol.">
        <title>The Global Catalogue of Microorganisms (GCM) 10K type strain sequencing project: providing services to taxonomists for standard genome sequencing and annotation.</title>
        <authorList>
            <consortium name="The Broad Institute Genomics Platform"/>
            <consortium name="The Broad Institute Genome Sequencing Center for Infectious Disease"/>
            <person name="Wu L."/>
            <person name="Ma J."/>
        </authorList>
    </citation>
    <scope>NUCLEOTIDE SEQUENCE [LARGE SCALE GENOMIC DNA]</scope>
    <source>
        <strain evidence="3">JCM 18077</strain>
    </source>
</reference>
<name>A0ABP8Z269_9ACTN</name>